<gene>
    <name evidence="1" type="ORF">PYW08_011456</name>
</gene>
<name>A0ACC2QJJ1_9NEOP</name>
<reference evidence="1" key="1">
    <citation type="submission" date="2023-03" db="EMBL/GenBank/DDBJ databases">
        <title>Chromosome-level genomes of two armyworms, Mythimna separata and Mythimna loreyi, provide insights into the biosynthesis and reception of sex pheromones.</title>
        <authorList>
            <person name="Zhao H."/>
        </authorList>
    </citation>
    <scope>NUCLEOTIDE SEQUENCE</scope>
    <source>
        <strain evidence="1">BeijingLab</strain>
    </source>
</reference>
<dbReference type="EMBL" id="CM056779">
    <property type="protein sequence ID" value="KAJ8719281.1"/>
    <property type="molecule type" value="Genomic_DNA"/>
</dbReference>
<sequence length="181" mass="20111">MDALRQLVMLCVCGAALGEPLGELLHRHSRYGAYAGDYAQYEREPYVYAAIPLHAPVPVLRVLSPAPLGRDRTRAPSAHHPVYARPPYADDYAAHDYDESYEAAQYASYEAPQYASYASRYQAPQYAAASSAPEEGILYARPTPGGGYTYHSAPHKTRRAPAADAPPFIIRVHKYRITKER</sequence>
<proteinExistence type="predicted"/>
<evidence type="ECO:0000313" key="1">
    <source>
        <dbReference type="EMBL" id="KAJ8719281.1"/>
    </source>
</evidence>
<keyword evidence="2" id="KW-1185">Reference proteome</keyword>
<organism evidence="1 2">
    <name type="scientific">Mythimna loreyi</name>
    <dbReference type="NCBI Taxonomy" id="667449"/>
    <lineage>
        <taxon>Eukaryota</taxon>
        <taxon>Metazoa</taxon>
        <taxon>Ecdysozoa</taxon>
        <taxon>Arthropoda</taxon>
        <taxon>Hexapoda</taxon>
        <taxon>Insecta</taxon>
        <taxon>Pterygota</taxon>
        <taxon>Neoptera</taxon>
        <taxon>Endopterygota</taxon>
        <taxon>Lepidoptera</taxon>
        <taxon>Glossata</taxon>
        <taxon>Ditrysia</taxon>
        <taxon>Noctuoidea</taxon>
        <taxon>Noctuidae</taxon>
        <taxon>Noctuinae</taxon>
        <taxon>Hadenini</taxon>
        <taxon>Mythimna</taxon>
    </lineage>
</organism>
<dbReference type="Proteomes" id="UP001231649">
    <property type="component" value="Chromosome 3"/>
</dbReference>
<comment type="caution">
    <text evidence="1">The sequence shown here is derived from an EMBL/GenBank/DDBJ whole genome shotgun (WGS) entry which is preliminary data.</text>
</comment>
<accession>A0ACC2QJJ1</accession>
<protein>
    <submittedName>
        <fullName evidence="1">Uncharacterized protein</fullName>
    </submittedName>
</protein>
<evidence type="ECO:0000313" key="2">
    <source>
        <dbReference type="Proteomes" id="UP001231649"/>
    </source>
</evidence>